<proteinExistence type="predicted"/>
<dbReference type="EMBL" id="JAVBIB010000028">
    <property type="protein sequence ID" value="MDV2420444.1"/>
    <property type="molecule type" value="Genomic_DNA"/>
</dbReference>
<feature type="compositionally biased region" description="Low complexity" evidence="1">
    <location>
        <begin position="10"/>
        <end position="21"/>
    </location>
</feature>
<protein>
    <submittedName>
        <fullName evidence="2">Uncharacterized protein</fullName>
    </submittedName>
</protein>
<name>A0AAE4NMB1_9CORY</name>
<sequence>MSTSKDYPNTTPTPATTTARGGQRRGPSLRDISQQQLNAATQYMIDELMSQGMSEKEAIGYLERELEKAIPDDFWESYQTSCSSTFTRKSLTFPFRNVSNQFSNYVKAMLL</sequence>
<gene>
    <name evidence="2" type="ORF">RAE03_11830</name>
</gene>
<dbReference type="AlphaFoldDB" id="A0AAE4NMB1"/>
<dbReference type="Proteomes" id="UP001185706">
    <property type="component" value="Unassembled WGS sequence"/>
</dbReference>
<evidence type="ECO:0000256" key="1">
    <source>
        <dbReference type="SAM" id="MobiDB-lite"/>
    </source>
</evidence>
<dbReference type="RefSeq" id="WP_316993894.1">
    <property type="nucleotide sequence ID" value="NZ_JAVBIB010000028.1"/>
</dbReference>
<feature type="region of interest" description="Disordered" evidence="1">
    <location>
        <begin position="1"/>
        <end position="29"/>
    </location>
</feature>
<comment type="caution">
    <text evidence="2">The sequence shown here is derived from an EMBL/GenBank/DDBJ whole genome shotgun (WGS) entry which is preliminary data.</text>
</comment>
<organism evidence="2 3">
    <name type="scientific">Corynebacterium tuberculostearicum</name>
    <dbReference type="NCBI Taxonomy" id="38304"/>
    <lineage>
        <taxon>Bacteria</taxon>
        <taxon>Bacillati</taxon>
        <taxon>Actinomycetota</taxon>
        <taxon>Actinomycetes</taxon>
        <taxon>Mycobacteriales</taxon>
        <taxon>Corynebacteriaceae</taxon>
        <taxon>Corynebacterium</taxon>
    </lineage>
</organism>
<accession>A0AAE4NMB1</accession>
<evidence type="ECO:0000313" key="3">
    <source>
        <dbReference type="Proteomes" id="UP001185706"/>
    </source>
</evidence>
<reference evidence="2" key="1">
    <citation type="submission" date="2023-08" db="EMBL/GenBank/DDBJ databases">
        <title>Genomic characterization of the C. tuberculostearicum species complex, a ubiquitous member of the human skin microbiome.</title>
        <authorList>
            <person name="Ahmed N."/>
            <person name="Deming C."/>
            <person name="Conlan S."/>
            <person name="Segre J."/>
        </authorList>
    </citation>
    <scope>NUCLEOTIDE SEQUENCE</scope>
    <source>
        <strain evidence="2">CTNIH22</strain>
    </source>
</reference>
<evidence type="ECO:0000313" key="2">
    <source>
        <dbReference type="EMBL" id="MDV2420444.1"/>
    </source>
</evidence>